<evidence type="ECO:0000313" key="2">
    <source>
        <dbReference type="EMBL" id="RQH03477.1"/>
    </source>
</evidence>
<name>A0A3N6N6A7_NATCH</name>
<feature type="transmembrane region" description="Helical" evidence="1">
    <location>
        <begin position="134"/>
        <end position="160"/>
    </location>
</feature>
<evidence type="ECO:0000256" key="1">
    <source>
        <dbReference type="SAM" id="Phobius"/>
    </source>
</evidence>
<protein>
    <submittedName>
        <fullName evidence="2">Uncharacterized protein</fullName>
    </submittedName>
</protein>
<keyword evidence="1" id="KW-1133">Transmembrane helix</keyword>
<sequence length="198" mass="20040">MTESGLRNATWRRLHETAAASLFALGRTDGLVVAIVTGTGYLLGFLWATNSLSARFGAGFGWRLVDDPFARALERRGPTSFEPVAVVDAGIATVLLGPVDLAIGFGLSALVALNVSLAYLALVQPSSCGVGAGMGMAAAVPALLSGSVCCVPVVLLVLGIQASAALLTVLPWLLPLGAALLVASLVFVAGKVDPGNGL</sequence>
<feature type="transmembrane region" description="Helical" evidence="1">
    <location>
        <begin position="172"/>
        <end position="190"/>
    </location>
</feature>
<dbReference type="OrthoDB" id="203146at2157"/>
<evidence type="ECO:0000313" key="3">
    <source>
        <dbReference type="Proteomes" id="UP000281431"/>
    </source>
</evidence>
<gene>
    <name evidence="2" type="ORF">EA472_02675</name>
</gene>
<accession>A0A3N6N6A7</accession>
<organism evidence="2 3">
    <name type="scientific">Natrarchaeobius chitinivorans</name>
    <dbReference type="NCBI Taxonomy" id="1679083"/>
    <lineage>
        <taxon>Archaea</taxon>
        <taxon>Methanobacteriati</taxon>
        <taxon>Methanobacteriota</taxon>
        <taxon>Stenosarchaea group</taxon>
        <taxon>Halobacteria</taxon>
        <taxon>Halobacteriales</taxon>
        <taxon>Natrialbaceae</taxon>
        <taxon>Natrarchaeobius</taxon>
    </lineage>
</organism>
<keyword evidence="3" id="KW-1185">Reference proteome</keyword>
<dbReference type="Proteomes" id="UP000281431">
    <property type="component" value="Unassembled WGS sequence"/>
</dbReference>
<comment type="caution">
    <text evidence="2">The sequence shown here is derived from an EMBL/GenBank/DDBJ whole genome shotgun (WGS) entry which is preliminary data.</text>
</comment>
<feature type="transmembrane region" description="Helical" evidence="1">
    <location>
        <begin position="101"/>
        <end position="122"/>
    </location>
</feature>
<proteinExistence type="predicted"/>
<keyword evidence="1" id="KW-0472">Membrane</keyword>
<dbReference type="AlphaFoldDB" id="A0A3N6N6A7"/>
<keyword evidence="1" id="KW-0812">Transmembrane</keyword>
<feature type="transmembrane region" description="Helical" evidence="1">
    <location>
        <begin position="30"/>
        <end position="48"/>
    </location>
</feature>
<dbReference type="EMBL" id="REFZ01000001">
    <property type="protein sequence ID" value="RQH03477.1"/>
    <property type="molecule type" value="Genomic_DNA"/>
</dbReference>
<reference evidence="2 3" key="1">
    <citation type="submission" date="2018-10" db="EMBL/GenBank/DDBJ databases">
        <title>Natrarchaeobius chitinivorans gen. nov., sp. nov., and Natrarchaeobius haloalkaliphilus sp. nov., alkaliphilic, chitin-utilizing haloarchaea from hypersaline alkaline lakes.</title>
        <authorList>
            <person name="Sorokin D.Y."/>
            <person name="Elcheninov A.G."/>
            <person name="Kostrikina N.A."/>
            <person name="Bale N.J."/>
            <person name="Sinninghe Damste J.S."/>
            <person name="Khijniak T.V."/>
            <person name="Kublanov I.V."/>
            <person name="Toshchakov S.V."/>
        </authorList>
    </citation>
    <scope>NUCLEOTIDE SEQUENCE [LARGE SCALE GENOMIC DNA]</scope>
    <source>
        <strain evidence="2 3">AArcht7</strain>
    </source>
</reference>